<protein>
    <submittedName>
        <fullName evidence="2">Uncharacterized protein</fullName>
    </submittedName>
</protein>
<feature type="non-terminal residue" evidence="2">
    <location>
        <position position="1"/>
    </location>
</feature>
<feature type="region of interest" description="Disordered" evidence="1">
    <location>
        <begin position="106"/>
        <end position="134"/>
    </location>
</feature>
<feature type="compositionally biased region" description="Basic and acidic residues" evidence="1">
    <location>
        <begin position="107"/>
        <end position="123"/>
    </location>
</feature>
<proteinExistence type="predicted"/>
<sequence>SRWPGLIDACDGGGLVCSSFPAGDQGRTCAVTPCLVLSSFSLVLVLAGKSGWMGWTPCQALRPAHVTGRGHCERACILAKASNSHGVIARLFALPWVYEYIVSSRRSWKEKEGESNKQKKDGGGAELCPTSQGG</sequence>
<reference evidence="2 3" key="1">
    <citation type="submission" date="2016-07" db="EMBL/GenBank/DDBJ databases">
        <title>Multiple horizontal gene transfer events from other fungi enriched the ability of initially mycotrophic Trichoderma (Ascomycota) to feed on dead plant biomass.</title>
        <authorList>
            <consortium name="DOE Joint Genome Institute"/>
            <person name="Aerts A."/>
            <person name="Atanasova L."/>
            <person name="Chenthamara K."/>
            <person name="Zhang J."/>
            <person name="Grujic M."/>
            <person name="Henrissat B."/>
            <person name="Kuo A."/>
            <person name="Salamov A."/>
            <person name="Lipzen A."/>
            <person name="Labutti K."/>
            <person name="Barry K."/>
            <person name="Miao Y."/>
            <person name="Rahimi M.J."/>
            <person name="Shen Q."/>
            <person name="Grigoriev I.V."/>
            <person name="Kubicek C.P."/>
            <person name="Druzhinina I.S."/>
        </authorList>
    </citation>
    <scope>NUCLEOTIDE SEQUENCE [LARGE SCALE GENOMIC DNA]</scope>
    <source>
        <strain evidence="2 3">CBS 226.95</strain>
    </source>
</reference>
<dbReference type="GeneID" id="36629689"/>
<name>A0A2T3ZZK0_TRIHA</name>
<dbReference type="AlphaFoldDB" id="A0A2T3ZZK0"/>
<gene>
    <name evidence="2" type="ORF">M431DRAFT_541995</name>
</gene>
<keyword evidence="3" id="KW-1185">Reference proteome</keyword>
<evidence type="ECO:0000256" key="1">
    <source>
        <dbReference type="SAM" id="MobiDB-lite"/>
    </source>
</evidence>
<dbReference type="RefSeq" id="XP_024769924.1">
    <property type="nucleotide sequence ID" value="XM_024921113.1"/>
</dbReference>
<accession>A0A2T3ZZK0</accession>
<organism evidence="2 3">
    <name type="scientific">Trichoderma harzianum CBS 226.95</name>
    <dbReference type="NCBI Taxonomy" id="983964"/>
    <lineage>
        <taxon>Eukaryota</taxon>
        <taxon>Fungi</taxon>
        <taxon>Dikarya</taxon>
        <taxon>Ascomycota</taxon>
        <taxon>Pezizomycotina</taxon>
        <taxon>Sordariomycetes</taxon>
        <taxon>Hypocreomycetidae</taxon>
        <taxon>Hypocreales</taxon>
        <taxon>Hypocreaceae</taxon>
        <taxon>Trichoderma</taxon>
    </lineage>
</organism>
<dbReference type="Proteomes" id="UP000241690">
    <property type="component" value="Unassembled WGS sequence"/>
</dbReference>
<dbReference type="EMBL" id="KZ679689">
    <property type="protein sequence ID" value="PTB50247.1"/>
    <property type="molecule type" value="Genomic_DNA"/>
</dbReference>
<evidence type="ECO:0000313" key="3">
    <source>
        <dbReference type="Proteomes" id="UP000241690"/>
    </source>
</evidence>
<evidence type="ECO:0000313" key="2">
    <source>
        <dbReference type="EMBL" id="PTB50247.1"/>
    </source>
</evidence>